<dbReference type="Pfam" id="PF02824">
    <property type="entry name" value="TGS"/>
    <property type="match status" value="1"/>
</dbReference>
<dbReference type="Gene3D" id="3.30.460.10">
    <property type="entry name" value="Beta Polymerase, domain 2"/>
    <property type="match status" value="1"/>
</dbReference>
<dbReference type="GO" id="GO:0008728">
    <property type="term" value="F:GTP diphosphokinase activity"/>
    <property type="evidence" value="ECO:0007669"/>
    <property type="project" value="TreeGrafter"/>
</dbReference>
<dbReference type="Pfam" id="PF04607">
    <property type="entry name" value="RelA_SpoT"/>
    <property type="match status" value="1"/>
</dbReference>
<dbReference type="PANTHER" id="PTHR21262:SF36">
    <property type="entry name" value="BIFUNCTIONAL (P)PPGPP SYNTHASE_HYDROLASE SPOT"/>
    <property type="match status" value="1"/>
</dbReference>
<dbReference type="CDD" id="cd05399">
    <property type="entry name" value="NT_Rel-Spo_like"/>
    <property type="match status" value="1"/>
</dbReference>
<dbReference type="SUPFAM" id="SSF81301">
    <property type="entry name" value="Nucleotidyltransferase"/>
    <property type="match status" value="1"/>
</dbReference>
<evidence type="ECO:0000256" key="2">
    <source>
        <dbReference type="ARBA" id="ARBA00024329"/>
    </source>
</evidence>
<evidence type="ECO:0000256" key="5">
    <source>
        <dbReference type="RuleBase" id="RU003847"/>
    </source>
</evidence>
<dbReference type="GO" id="GO:0005886">
    <property type="term" value="C:plasma membrane"/>
    <property type="evidence" value="ECO:0007669"/>
    <property type="project" value="TreeGrafter"/>
</dbReference>
<dbReference type="FunFam" id="1.10.3210.10:FF:000001">
    <property type="entry name" value="GTP pyrophosphokinase RelA"/>
    <property type="match status" value="1"/>
</dbReference>
<comment type="caution">
    <text evidence="8">The sequence shown here is derived from an EMBL/GenBank/DDBJ whole genome shotgun (WGS) entry which is preliminary data.</text>
</comment>
<dbReference type="InterPro" id="IPR012675">
    <property type="entry name" value="Beta-grasp_dom_sf"/>
</dbReference>
<keyword evidence="9" id="KW-1185">Reference proteome</keyword>
<evidence type="ECO:0000259" key="7">
    <source>
        <dbReference type="PROSITE" id="PS51880"/>
    </source>
</evidence>
<dbReference type="OrthoDB" id="9805041at2"/>
<keyword evidence="1" id="KW-0378">Hydrolase</keyword>
<dbReference type="PANTHER" id="PTHR21262">
    <property type="entry name" value="GUANOSINE-3',5'-BIS DIPHOSPHATE 3'-PYROPHOSPHOHYDROLASE"/>
    <property type="match status" value="1"/>
</dbReference>
<dbReference type="InterPro" id="IPR002912">
    <property type="entry name" value="ACT_dom"/>
</dbReference>
<evidence type="ECO:0000256" key="1">
    <source>
        <dbReference type="ARBA" id="ARBA00022801"/>
    </source>
</evidence>
<dbReference type="InterPro" id="IPR012676">
    <property type="entry name" value="TGS-like"/>
</dbReference>
<gene>
    <name evidence="8" type="ORF">DN730_04400</name>
</gene>
<dbReference type="CDD" id="cd00077">
    <property type="entry name" value="HDc"/>
    <property type="match status" value="1"/>
</dbReference>
<dbReference type="PROSITE" id="PS51880">
    <property type="entry name" value="TGS"/>
    <property type="match status" value="1"/>
</dbReference>
<comment type="catalytic activity">
    <reaction evidence="4">
        <text>guanosine 3',5'-bis(diphosphate) + H2O = GDP + diphosphate + H(+)</text>
        <dbReference type="Rhea" id="RHEA:14253"/>
        <dbReference type="ChEBI" id="CHEBI:15377"/>
        <dbReference type="ChEBI" id="CHEBI:15378"/>
        <dbReference type="ChEBI" id="CHEBI:33019"/>
        <dbReference type="ChEBI" id="CHEBI:58189"/>
        <dbReference type="ChEBI" id="CHEBI:77828"/>
        <dbReference type="EC" id="3.1.7.2"/>
    </reaction>
</comment>
<dbReference type="InterPro" id="IPR006674">
    <property type="entry name" value="HD_domain"/>
</dbReference>
<feature type="domain" description="HD" evidence="6">
    <location>
        <begin position="45"/>
        <end position="144"/>
    </location>
</feature>
<dbReference type="GO" id="GO:0015970">
    <property type="term" value="P:guanosine tetraphosphate biosynthetic process"/>
    <property type="evidence" value="ECO:0007669"/>
    <property type="project" value="UniProtKB-UniPathway"/>
</dbReference>
<dbReference type="Pfam" id="PF13291">
    <property type="entry name" value="ACT_4"/>
    <property type="match status" value="1"/>
</dbReference>
<evidence type="ECO:0000313" key="8">
    <source>
        <dbReference type="EMBL" id="RDL44862.1"/>
    </source>
</evidence>
<dbReference type="NCBIfam" id="TIGR00691">
    <property type="entry name" value="spoT_relA"/>
    <property type="match status" value="1"/>
</dbReference>
<dbReference type="GO" id="GO:0008893">
    <property type="term" value="F:guanosine-3',5'-bis(diphosphate) 3'-diphosphatase activity"/>
    <property type="evidence" value="ECO:0007669"/>
    <property type="project" value="UniProtKB-EC"/>
</dbReference>
<evidence type="ECO:0000313" key="9">
    <source>
        <dbReference type="Proteomes" id="UP000254326"/>
    </source>
</evidence>
<dbReference type="SMART" id="SM00954">
    <property type="entry name" value="RelA_SpoT"/>
    <property type="match status" value="1"/>
</dbReference>
<dbReference type="SUPFAM" id="SSF81271">
    <property type="entry name" value="TGS-like"/>
    <property type="match status" value="1"/>
</dbReference>
<dbReference type="InterPro" id="IPR004811">
    <property type="entry name" value="RelA/Spo_fam"/>
</dbReference>
<dbReference type="Gene3D" id="1.10.3210.10">
    <property type="entry name" value="Hypothetical protein af1432"/>
    <property type="match status" value="1"/>
</dbReference>
<dbReference type="InterPro" id="IPR033655">
    <property type="entry name" value="TGS_RelA/SpoT"/>
</dbReference>
<dbReference type="SMART" id="SM00471">
    <property type="entry name" value="HDc"/>
    <property type="match status" value="1"/>
</dbReference>
<name>A0A370UAR1_9GAMM</name>
<feature type="domain" description="TGS" evidence="7">
    <location>
        <begin position="389"/>
        <end position="450"/>
    </location>
</feature>
<dbReference type="FunFam" id="3.10.20.30:FF:000002">
    <property type="entry name" value="GTP pyrophosphokinase (RelA/SpoT)"/>
    <property type="match status" value="1"/>
</dbReference>
<dbReference type="FunFam" id="3.30.460.10:FF:000001">
    <property type="entry name" value="GTP pyrophosphokinase RelA"/>
    <property type="match status" value="1"/>
</dbReference>
<dbReference type="EC" id="3.1.7.2" evidence="3"/>
<dbReference type="Gene3D" id="3.10.20.30">
    <property type="match status" value="1"/>
</dbReference>
<dbReference type="Proteomes" id="UP000254326">
    <property type="component" value="Unassembled WGS sequence"/>
</dbReference>
<dbReference type="Pfam" id="PF13328">
    <property type="entry name" value="HD_4"/>
    <property type="match status" value="1"/>
</dbReference>
<accession>A0A370UAR1</accession>
<proteinExistence type="inferred from homology"/>
<dbReference type="UniPathway" id="UPA00908">
    <property type="reaction ID" value="UER00886"/>
</dbReference>
<dbReference type="GO" id="GO:0015949">
    <property type="term" value="P:nucleobase-containing small molecule interconversion"/>
    <property type="evidence" value="ECO:0007669"/>
    <property type="project" value="UniProtKB-ARBA"/>
</dbReference>
<comment type="function">
    <text evidence="5">In eubacteria ppGpp (guanosine 3'-diphosphate 5'-diphosphate) is a mediator of the stringent response that coordinates a variety of cellular activities in response to changes in nutritional abundance.</text>
</comment>
<dbReference type="SUPFAM" id="SSF109604">
    <property type="entry name" value="HD-domain/PDEase-like"/>
    <property type="match status" value="1"/>
</dbReference>
<evidence type="ECO:0000256" key="3">
    <source>
        <dbReference type="ARBA" id="ARBA00024387"/>
    </source>
</evidence>
<protein>
    <recommendedName>
        <fullName evidence="3">guanosine-3',5'-bis(diphosphate) 3'-diphosphatase</fullName>
        <ecNumber evidence="3">3.1.7.2</ecNumber>
    </recommendedName>
</protein>
<evidence type="ECO:0000259" key="6">
    <source>
        <dbReference type="PROSITE" id="PS51831"/>
    </source>
</evidence>
<reference evidence="8 9" key="1">
    <citation type="submission" date="2018-06" db="EMBL/GenBank/DDBJ databases">
        <title>Marinomonas sp. YLB-05 draft genome sequence.</title>
        <authorList>
            <person name="Yu L."/>
            <person name="Tang X."/>
        </authorList>
    </citation>
    <scope>NUCLEOTIDE SEQUENCE [LARGE SCALE GENOMIC DNA]</scope>
    <source>
        <strain evidence="8 9">YLB-05</strain>
    </source>
</reference>
<comment type="similarity">
    <text evidence="5">Belongs to the relA/spoT family.</text>
</comment>
<evidence type="ECO:0000256" key="4">
    <source>
        <dbReference type="ARBA" id="ARBA00047968"/>
    </source>
</evidence>
<dbReference type="InterPro" id="IPR007685">
    <property type="entry name" value="RelA_SpoT"/>
</dbReference>
<dbReference type="CDD" id="cd01668">
    <property type="entry name" value="TGS_RSH"/>
    <property type="match status" value="1"/>
</dbReference>
<comment type="pathway">
    <text evidence="2">Purine metabolism; ppGpp biosynthesis; ppGpp from GDP: step 1/1.</text>
</comment>
<dbReference type="InterPro" id="IPR003607">
    <property type="entry name" value="HD/PDEase_dom"/>
</dbReference>
<sequence length="706" mass="79904">MSTIEKLAENLGQYLPYEQIATVKRAYYYAEQAHDGQKRKSGEHYVTHPLAVAFILADLRMDCDGLTAALLHDVIEDTGIPREALAEQFGEGVASLVDGVSKLTHLEFNSQIEKQAHNFQKMAMAMADDIRVIMVKLADRLHNMRTLDAMPAHKKRRIAKETLDIYAPIANRLGMYNLRIDLESLAFQAYYPMRSNMLKKAINKRYGQRDKAMEKLEDFIHSELAADYIDSSISVREKHTYSIYQKMKKKRRSLEEVMDVLGVRIVTDRHDSCYRILGVIHALFKPIEGRFKDYIAVPKSNGYQSLHTTVVGTNGLPLEVQIRTKEMDVVAVNGIAAHWTYKSQGNAVSIPATNHERATKWVKSLLEIQEKAHNPMEFIDNVKSDLFPDEVYVFTPKGEIIELPSGATPVDFAYGVHTEIGNTCISCRINRRLAPLSTQLESGQTVEVITAKSAQPNVAWLSFAITGKARTNIRHYLKTKQRENAISFGYRLLMRSLNAFQTTIEELPTERVQSVLEHYQFECLDDLLESIGKGRHVGYVVARQLFPDYNEEELISPKSFKVNGSEGMLISYAKCCSPIPGDPIVGYVQVDKGIIIHHRGCPNIQDHLSNPERYIRMSWSKEIEEELNVSLIVTYVNERGAVAKIASSISDTDFQVSNLDIIERGKISRLRLNIAISSRVGLADVMRRIKAVRCVEKVSRENLVGR</sequence>
<organism evidence="8 9">
    <name type="scientific">Marinomonas piezotolerans</name>
    <dbReference type="NCBI Taxonomy" id="2213058"/>
    <lineage>
        <taxon>Bacteria</taxon>
        <taxon>Pseudomonadati</taxon>
        <taxon>Pseudomonadota</taxon>
        <taxon>Gammaproteobacteria</taxon>
        <taxon>Oceanospirillales</taxon>
        <taxon>Oceanospirillaceae</taxon>
        <taxon>Marinomonas</taxon>
    </lineage>
</organism>
<dbReference type="InterPro" id="IPR045600">
    <property type="entry name" value="RelA/SpoT_AH_RIS"/>
</dbReference>
<dbReference type="Pfam" id="PF19296">
    <property type="entry name" value="RelA_AH_RIS"/>
    <property type="match status" value="1"/>
</dbReference>
<dbReference type="EMBL" id="QKRA01000002">
    <property type="protein sequence ID" value="RDL44862.1"/>
    <property type="molecule type" value="Genomic_DNA"/>
</dbReference>
<dbReference type="AlphaFoldDB" id="A0A370UAR1"/>
<dbReference type="InterPro" id="IPR043519">
    <property type="entry name" value="NT_sf"/>
</dbReference>
<dbReference type="PROSITE" id="PS51831">
    <property type="entry name" value="HD"/>
    <property type="match status" value="1"/>
</dbReference>
<dbReference type="GO" id="GO:0042594">
    <property type="term" value="P:response to starvation"/>
    <property type="evidence" value="ECO:0007669"/>
    <property type="project" value="TreeGrafter"/>
</dbReference>
<dbReference type="InterPro" id="IPR004095">
    <property type="entry name" value="TGS"/>
</dbReference>
<dbReference type="Gene3D" id="3.30.70.260">
    <property type="match status" value="1"/>
</dbReference>
<dbReference type="RefSeq" id="WP_115466900.1">
    <property type="nucleotide sequence ID" value="NZ_QKRA01000002.1"/>
</dbReference>